<feature type="region of interest" description="Disordered" evidence="1">
    <location>
        <begin position="385"/>
        <end position="422"/>
    </location>
</feature>
<evidence type="ECO:0000259" key="2">
    <source>
        <dbReference type="Pfam" id="PF01048"/>
    </source>
</evidence>
<dbReference type="InterPro" id="IPR035994">
    <property type="entry name" value="Nucleoside_phosphorylase_sf"/>
</dbReference>
<reference evidence="3 4" key="1">
    <citation type="journal article" date="2016" name="Genome Biol. Evol.">
        <title>Divergent and convergent evolution of fungal pathogenicity.</title>
        <authorList>
            <person name="Shang Y."/>
            <person name="Xiao G."/>
            <person name="Zheng P."/>
            <person name="Cen K."/>
            <person name="Zhan S."/>
            <person name="Wang C."/>
        </authorList>
    </citation>
    <scope>NUCLEOTIDE SEQUENCE [LARGE SCALE GENOMIC DNA]</scope>
    <source>
        <strain evidence="3 4">RCEF 2490</strain>
    </source>
</reference>
<dbReference type="GO" id="GO:0009116">
    <property type="term" value="P:nucleoside metabolic process"/>
    <property type="evidence" value="ECO:0007669"/>
    <property type="project" value="InterPro"/>
</dbReference>
<dbReference type="Gene3D" id="3.40.50.1580">
    <property type="entry name" value="Nucleoside phosphorylase domain"/>
    <property type="match status" value="1"/>
</dbReference>
<accession>A0A168F7G8</accession>
<comment type="caution">
    <text evidence="3">The sequence shown here is derived from an EMBL/GenBank/DDBJ whole genome shotgun (WGS) entry which is preliminary data.</text>
</comment>
<feature type="domain" description="Nucleoside phosphorylase" evidence="2">
    <location>
        <begin position="27"/>
        <end position="145"/>
    </location>
</feature>
<dbReference type="EMBL" id="AZGY01000003">
    <property type="protein sequence ID" value="KZZ99565.1"/>
    <property type="molecule type" value="Genomic_DNA"/>
</dbReference>
<dbReference type="PANTHER" id="PTHR46082">
    <property type="entry name" value="ATP/GTP-BINDING PROTEIN-RELATED"/>
    <property type="match status" value="1"/>
</dbReference>
<evidence type="ECO:0000313" key="4">
    <source>
        <dbReference type="Proteomes" id="UP000078544"/>
    </source>
</evidence>
<evidence type="ECO:0000313" key="3">
    <source>
        <dbReference type="EMBL" id="KZZ99565.1"/>
    </source>
</evidence>
<protein>
    <submittedName>
        <fullName evidence="3">Nucleoside phosphorylase domain protein</fullName>
    </submittedName>
</protein>
<dbReference type="GO" id="GO:0003824">
    <property type="term" value="F:catalytic activity"/>
    <property type="evidence" value="ECO:0007669"/>
    <property type="project" value="InterPro"/>
</dbReference>
<evidence type="ECO:0000256" key="1">
    <source>
        <dbReference type="SAM" id="MobiDB-lite"/>
    </source>
</evidence>
<organism evidence="3 4">
    <name type="scientific">Moelleriella libera RCEF 2490</name>
    <dbReference type="NCBI Taxonomy" id="1081109"/>
    <lineage>
        <taxon>Eukaryota</taxon>
        <taxon>Fungi</taxon>
        <taxon>Dikarya</taxon>
        <taxon>Ascomycota</taxon>
        <taxon>Pezizomycotina</taxon>
        <taxon>Sordariomycetes</taxon>
        <taxon>Hypocreomycetidae</taxon>
        <taxon>Hypocreales</taxon>
        <taxon>Clavicipitaceae</taxon>
        <taxon>Moelleriella</taxon>
    </lineage>
</organism>
<dbReference type="Proteomes" id="UP000078544">
    <property type="component" value="Unassembled WGS sequence"/>
</dbReference>
<dbReference type="SUPFAM" id="SSF53167">
    <property type="entry name" value="Purine and uridine phosphorylases"/>
    <property type="match status" value="1"/>
</dbReference>
<feature type="region of interest" description="Disordered" evidence="1">
    <location>
        <begin position="249"/>
        <end position="270"/>
    </location>
</feature>
<dbReference type="AlphaFoldDB" id="A0A168F7G8"/>
<keyword evidence="4" id="KW-1185">Reference proteome</keyword>
<proteinExistence type="predicted"/>
<dbReference type="InterPro" id="IPR053137">
    <property type="entry name" value="NLR-like"/>
</dbReference>
<name>A0A168F7G8_9HYPO</name>
<gene>
    <name evidence="3" type="ORF">AAL_02137</name>
</gene>
<dbReference type="InterPro" id="IPR000845">
    <property type="entry name" value="Nucleoside_phosphorylase_d"/>
</dbReference>
<dbReference type="PANTHER" id="PTHR46082:SF6">
    <property type="entry name" value="AAA+ ATPASE DOMAIN-CONTAINING PROTEIN-RELATED"/>
    <property type="match status" value="1"/>
</dbReference>
<dbReference type="OrthoDB" id="626167at2759"/>
<dbReference type="Pfam" id="PF01048">
    <property type="entry name" value="PNP_UDP_1"/>
    <property type="match status" value="1"/>
</dbReference>
<feature type="compositionally biased region" description="Low complexity" evidence="1">
    <location>
        <begin position="249"/>
        <end position="258"/>
    </location>
</feature>
<sequence length="458" mass="50335">MQVLPCLQSSCSAQQVARPRSRCEFEVAIICALQLERDAVEALLDEEYETDGHSYGKASGDHNTYTMGRMGAHHIVLAYLPGMGKANCAAVASNMRTSFEAIKIALLVGVCGGAPQTADGTDISLGDVIISQNVIHADFGRQYDHRFVRKDTLEDNLGRADPEIRAFLGKVSGYLVRSRLKSKVASYTAALCDKDGFQSYAYPGSDVGKPFLASYQHGKSTCRAPTMHRKRCGKTEDACNSVLINSSLPSPLSPSSPSWSGDKLGSDNESLIHRNTSQNDGTVLTRGQTIPQRHPSIHFGRIASSDSVMRSCQHRDDIIARENVIAFEMEAAGLWDLLPTVIIKSVCDYADSHKNKTWQKYAAATAAACTKATLEEWRRTEISLKRASSPGTAVPTSKRLRTTRSNDAGREEPEEEEAKLERKGGFYQISRLRIHDQAQVTFGDVHNHRKSEARADKK</sequence>